<dbReference type="PANTHER" id="PTHR21367:SF1">
    <property type="entry name" value="ARGINYL-TRNA--PROTEIN TRANSFERASE 1"/>
    <property type="match status" value="1"/>
</dbReference>
<dbReference type="eggNOG" id="KOG1193">
    <property type="taxonomic scope" value="Eukaryota"/>
</dbReference>
<dbReference type="InterPro" id="IPR030700">
    <property type="entry name" value="N-end_Aminoacyl_Trfase"/>
</dbReference>
<dbReference type="VEuPathDB" id="FungiDB:MELLADRAFT_115462"/>
<dbReference type="InterPro" id="IPR007472">
    <property type="entry name" value="N-end_Aminoacyl_Trfase_C"/>
</dbReference>
<dbReference type="GeneID" id="18925606"/>
<dbReference type="AlphaFoldDB" id="F4RAT3"/>
<dbReference type="InParanoid" id="F4RAT3"/>
<accession>F4RAT3</accession>
<dbReference type="InterPro" id="IPR017137">
    <property type="entry name" value="Arg-tRNA-P_Trfase_1_euk"/>
</dbReference>
<evidence type="ECO:0000256" key="2">
    <source>
        <dbReference type="ARBA" id="ARBA00022679"/>
    </source>
</evidence>
<dbReference type="Pfam" id="PF04377">
    <property type="entry name" value="ATE_C"/>
    <property type="match status" value="1"/>
</dbReference>
<proteinExistence type="inferred from homology"/>
<reference evidence="9" key="1">
    <citation type="journal article" date="2011" name="Proc. Natl. Acad. Sci. U.S.A.">
        <title>Obligate biotrophy features unraveled by the genomic analysis of rust fungi.</title>
        <authorList>
            <person name="Duplessis S."/>
            <person name="Cuomo C.A."/>
            <person name="Lin Y.-C."/>
            <person name="Aerts A."/>
            <person name="Tisserant E."/>
            <person name="Veneault-Fourrey C."/>
            <person name="Joly D.L."/>
            <person name="Hacquard S."/>
            <person name="Amselem J."/>
            <person name="Cantarel B.L."/>
            <person name="Chiu R."/>
            <person name="Coutinho P.M."/>
            <person name="Feau N."/>
            <person name="Field M."/>
            <person name="Frey P."/>
            <person name="Gelhaye E."/>
            <person name="Goldberg J."/>
            <person name="Grabherr M.G."/>
            <person name="Kodira C.D."/>
            <person name="Kohler A."/>
            <person name="Kuees U."/>
            <person name="Lindquist E.A."/>
            <person name="Lucas S.M."/>
            <person name="Mago R."/>
            <person name="Mauceli E."/>
            <person name="Morin E."/>
            <person name="Murat C."/>
            <person name="Pangilinan J.L."/>
            <person name="Park R."/>
            <person name="Pearson M."/>
            <person name="Quesneville H."/>
            <person name="Rouhier N."/>
            <person name="Sakthikumar S."/>
            <person name="Salamov A.A."/>
            <person name="Schmutz J."/>
            <person name="Selles B."/>
            <person name="Shapiro H."/>
            <person name="Tanguay P."/>
            <person name="Tuskan G.A."/>
            <person name="Henrissat B."/>
            <person name="Van de Peer Y."/>
            <person name="Rouze P."/>
            <person name="Ellis J.G."/>
            <person name="Dodds P.N."/>
            <person name="Schein J.E."/>
            <person name="Zhong S."/>
            <person name="Hamelin R.C."/>
            <person name="Grigoriev I.V."/>
            <person name="Szabo L.J."/>
            <person name="Martin F."/>
        </authorList>
    </citation>
    <scope>NUCLEOTIDE SEQUENCE [LARGE SCALE GENOMIC DNA]</scope>
    <source>
        <strain evidence="9">98AG31 / pathotype 3-4-7</strain>
    </source>
</reference>
<dbReference type="KEGG" id="mlr:MELLADRAFT_115462"/>
<dbReference type="Proteomes" id="UP000001072">
    <property type="component" value="Unassembled WGS sequence"/>
</dbReference>
<comment type="similarity">
    <text evidence="1 5">Belongs to the R-transferase family.</text>
</comment>
<name>F4RAT3_MELLP</name>
<feature type="domain" description="N-end rule aminoacyl transferase C-terminal" evidence="7">
    <location>
        <begin position="156"/>
        <end position="299"/>
    </location>
</feature>
<dbReference type="OrthoDB" id="74183at2759"/>
<evidence type="ECO:0000256" key="4">
    <source>
        <dbReference type="ARBA" id="ARBA00023315"/>
    </source>
</evidence>
<gene>
    <name evidence="8" type="ORF">MELLADRAFT_115462</name>
</gene>
<evidence type="ECO:0000256" key="1">
    <source>
        <dbReference type="ARBA" id="ARBA00009991"/>
    </source>
</evidence>
<dbReference type="STRING" id="747676.F4RAT3"/>
<dbReference type="HOGENOM" id="CLU_020349_2_1_1"/>
<comment type="function">
    <text evidence="5">Involved in the post-translational conjugation of arginine to the N-terminal aspartate or glutamate of a protein. This arginylation is required for degradation of the protein via the ubiquitin pathway.</text>
</comment>
<protein>
    <recommendedName>
        <fullName evidence="5">Arginyl-tRNA--protein transferase 1</fullName>
        <shortName evidence="5">Arginyltransferase 1</shortName>
        <shortName evidence="5">R-transferase 1</shortName>
        <ecNumber evidence="5">2.3.2.8</ecNumber>
    </recommendedName>
    <alternativeName>
        <fullName evidence="5">Arginine-tRNA--protein transferase 1</fullName>
    </alternativeName>
</protein>
<keyword evidence="2 5" id="KW-0808">Transferase</keyword>
<dbReference type="PIRSF" id="PIRSF037207">
    <property type="entry name" value="ATE1_euk"/>
    <property type="match status" value="1"/>
</dbReference>
<keyword evidence="4 5" id="KW-0012">Acyltransferase</keyword>
<evidence type="ECO:0000259" key="6">
    <source>
        <dbReference type="Pfam" id="PF04376"/>
    </source>
</evidence>
<evidence type="ECO:0000313" key="9">
    <source>
        <dbReference type="Proteomes" id="UP000001072"/>
    </source>
</evidence>
<feature type="domain" description="N-end aminoacyl transferase N-terminal" evidence="6">
    <location>
        <begin position="22"/>
        <end position="94"/>
    </location>
</feature>
<dbReference type="EMBL" id="GL883094">
    <property type="protein sequence ID" value="EGG10531.1"/>
    <property type="molecule type" value="Genomic_DNA"/>
</dbReference>
<dbReference type="EC" id="2.3.2.8" evidence="5"/>
<comment type="catalytic activity">
    <reaction evidence="5">
        <text>an N-terminal L-alpha-aminoacyl-[protein] + L-arginyl-tRNA(Arg) = an N-terminal L-arginyl-L-aminoacyl-[protein] + tRNA(Arg) + H(+)</text>
        <dbReference type="Rhea" id="RHEA:10208"/>
        <dbReference type="Rhea" id="RHEA-COMP:9658"/>
        <dbReference type="Rhea" id="RHEA-COMP:9673"/>
        <dbReference type="Rhea" id="RHEA-COMP:10636"/>
        <dbReference type="Rhea" id="RHEA-COMP:10638"/>
        <dbReference type="ChEBI" id="CHEBI:15378"/>
        <dbReference type="ChEBI" id="CHEBI:78442"/>
        <dbReference type="ChEBI" id="CHEBI:78513"/>
        <dbReference type="ChEBI" id="CHEBI:78597"/>
        <dbReference type="ChEBI" id="CHEBI:83562"/>
        <dbReference type="EC" id="2.3.2.8"/>
    </reaction>
</comment>
<sequence>MNSTSTSPEFEMEIEPSGFSKSKCGYCHSTSPTSHQFGFWGHGLSPQYYQKLLNAGWRRSGSYLYLPYHPSTCCPPYPIRCSAKSFKPTKSQRQTLKRWKNFLIGPTSVEQAGSSSSSSNKPFDLIDLFNQAESNPKNPDSHDFKIKLEPAAFSEEKYNLYQRYQVEIHHDPPTKTTRSSFHSFLCESPFSLIPIPSSNNLPPVPGAYHASYYLDEKLIGLSVLDILPEGISSVYFIWEPTLSSLSLGKVSALRELAWIQSWFQSNEKLPKFEYYFLGFYIHSCTKMKYKAEYQPSELLNPLTKQWHFFHSCLPKPEETDHPIFEDTDPTIQQERQFDTQAMLYFNSPSTTPYLFLKMDIDTLIELTKVALGEELSKEVEWITQFDVIQ</sequence>
<keyword evidence="3 5" id="KW-0833">Ubl conjugation pathway</keyword>
<evidence type="ECO:0000256" key="5">
    <source>
        <dbReference type="PIRNR" id="PIRNR037207"/>
    </source>
</evidence>
<organism evidence="9">
    <name type="scientific">Melampsora larici-populina (strain 98AG31 / pathotype 3-4-7)</name>
    <name type="common">Poplar leaf rust fungus</name>
    <dbReference type="NCBI Taxonomy" id="747676"/>
    <lineage>
        <taxon>Eukaryota</taxon>
        <taxon>Fungi</taxon>
        <taxon>Dikarya</taxon>
        <taxon>Basidiomycota</taxon>
        <taxon>Pucciniomycotina</taxon>
        <taxon>Pucciniomycetes</taxon>
        <taxon>Pucciniales</taxon>
        <taxon>Melampsoraceae</taxon>
        <taxon>Melampsora</taxon>
    </lineage>
</organism>
<dbReference type="GO" id="GO:0005737">
    <property type="term" value="C:cytoplasm"/>
    <property type="evidence" value="ECO:0007669"/>
    <property type="project" value="TreeGrafter"/>
</dbReference>
<dbReference type="RefSeq" id="XP_007406000.1">
    <property type="nucleotide sequence ID" value="XM_007405938.1"/>
</dbReference>
<dbReference type="PANTHER" id="PTHR21367">
    <property type="entry name" value="ARGININE-TRNA-PROTEIN TRANSFERASE 1"/>
    <property type="match status" value="1"/>
</dbReference>
<dbReference type="InterPro" id="IPR007471">
    <property type="entry name" value="N-end_Aminoacyl_Trfase_N"/>
</dbReference>
<dbReference type="GO" id="GO:0004057">
    <property type="term" value="F:arginyl-tRNA--protein transferase activity"/>
    <property type="evidence" value="ECO:0007669"/>
    <property type="project" value="UniProtKB-EC"/>
</dbReference>
<evidence type="ECO:0000259" key="7">
    <source>
        <dbReference type="Pfam" id="PF04377"/>
    </source>
</evidence>
<evidence type="ECO:0000313" key="8">
    <source>
        <dbReference type="EMBL" id="EGG10531.1"/>
    </source>
</evidence>
<dbReference type="Pfam" id="PF04376">
    <property type="entry name" value="ATE_N"/>
    <property type="match status" value="1"/>
</dbReference>
<keyword evidence="9" id="KW-1185">Reference proteome</keyword>
<dbReference type="FunCoup" id="F4RAT3">
    <property type="interactions" value="626"/>
</dbReference>
<evidence type="ECO:0000256" key="3">
    <source>
        <dbReference type="ARBA" id="ARBA00022786"/>
    </source>
</evidence>